<sequence>MSNSKASLEGKGPRPSNPYVRILWAMQRGVGITLSAKECHDMGYDDAIETVAYNAVDASLSTPHTPTGE</sequence>
<gene>
    <name evidence="1" type="ORF">AGR4A_Cc190075</name>
</gene>
<dbReference type="EMBL" id="FCNL01000011">
    <property type="protein sequence ID" value="CVI15317.1"/>
    <property type="molecule type" value="Genomic_DNA"/>
</dbReference>
<evidence type="ECO:0000313" key="2">
    <source>
        <dbReference type="Proteomes" id="UP000192074"/>
    </source>
</evidence>
<reference evidence="1 2" key="1">
    <citation type="submission" date="2016-01" db="EMBL/GenBank/DDBJ databases">
        <authorList>
            <person name="Regsiter A."/>
            <person name="william w."/>
        </authorList>
    </citation>
    <scope>NUCLEOTIDE SEQUENCE [LARGE SCALE GENOMIC DNA]</scope>
    <source>
        <strain evidence="1 2">B6</strain>
    </source>
</reference>
<accession>A0A822UYD0</accession>
<proteinExistence type="predicted"/>
<organism evidence="1 2">
    <name type="scientific">Agrobacterium tumefaciens str. B6</name>
    <dbReference type="NCBI Taxonomy" id="1183423"/>
    <lineage>
        <taxon>Bacteria</taxon>
        <taxon>Pseudomonadati</taxon>
        <taxon>Pseudomonadota</taxon>
        <taxon>Alphaproteobacteria</taxon>
        <taxon>Hyphomicrobiales</taxon>
        <taxon>Rhizobiaceae</taxon>
        <taxon>Rhizobium/Agrobacterium group</taxon>
        <taxon>Agrobacterium</taxon>
        <taxon>Agrobacterium tumefaciens complex</taxon>
    </lineage>
</organism>
<evidence type="ECO:0000313" key="1">
    <source>
        <dbReference type="EMBL" id="CVI15317.1"/>
    </source>
</evidence>
<comment type="caution">
    <text evidence="1">The sequence shown here is derived from an EMBL/GenBank/DDBJ whole genome shotgun (WGS) entry which is preliminary data.</text>
</comment>
<dbReference type="AlphaFoldDB" id="A0A822UYD0"/>
<dbReference type="RefSeq" id="WP_060723240.1">
    <property type="nucleotide sequence ID" value="NZ_LMVK01000004.1"/>
</dbReference>
<name>A0A822UYD0_AGRTU</name>
<dbReference type="Proteomes" id="UP000192074">
    <property type="component" value="Unassembled WGS sequence"/>
</dbReference>
<protein>
    <submittedName>
        <fullName evidence="1">Uncharacterized protein</fullName>
    </submittedName>
</protein>